<sequence length="423" mass="45966">MNPAERSAALVAAVWRSERARLVGAAARLLHDLDEAEDCAQDALLAALDTWPRDTLPDNPAAWLMTTTRHRALDRLRRRAMLAREHARLADDDEALGSQVVPDFSDRLDAARDQAEIGDELLRLIFIACHPVLAREAQVALTLRLLGGLDTAEIARAHLLPEATIAQRIVRAKKALRGQAFELPGPAERAGRLGAVLAVVYLIFNEGHSAGRGATLLRPGLCDEALRLARQLQHLLPHEAEVQGLAALLEIQASRLPARLDAAGRPVLLPDQDRRRWDRLLIQRGLTALDAALRLGEPGPYTLQAGIAAHHARAARAEDTDWAGIVAGYDRLLALHPSPVIALNRAIAVSHAQGPAAAWPLLQALADEPAMRGYPFLAGAQADVLERLGRTDEARAAYLRAAALTDNEVQRALLQERARRLAP</sequence>
<dbReference type="Gene3D" id="1.10.10.10">
    <property type="entry name" value="Winged helix-like DNA-binding domain superfamily/Winged helix DNA-binding domain"/>
    <property type="match status" value="1"/>
</dbReference>
<feature type="domain" description="RNA polymerase sigma-70 region 2" evidence="1">
    <location>
        <begin position="16"/>
        <end position="80"/>
    </location>
</feature>
<protein>
    <submittedName>
        <fullName evidence="4">RNA polymerase subunit sigma-24</fullName>
    </submittedName>
</protein>
<evidence type="ECO:0000259" key="3">
    <source>
        <dbReference type="Pfam" id="PF20239"/>
    </source>
</evidence>
<dbReference type="InterPro" id="IPR013325">
    <property type="entry name" value="RNA_pol_sigma_r2"/>
</dbReference>
<dbReference type="AlphaFoldDB" id="A0A2W5DM10"/>
<feature type="domain" description="RNA polymerase sigma factor 70 region 4 type 2" evidence="2">
    <location>
        <begin position="125"/>
        <end position="176"/>
    </location>
</feature>
<evidence type="ECO:0000313" key="5">
    <source>
        <dbReference type="Proteomes" id="UP000249633"/>
    </source>
</evidence>
<dbReference type="InterPro" id="IPR013249">
    <property type="entry name" value="RNA_pol_sigma70_r4_t2"/>
</dbReference>
<dbReference type="GO" id="GO:0016987">
    <property type="term" value="F:sigma factor activity"/>
    <property type="evidence" value="ECO:0007669"/>
    <property type="project" value="InterPro"/>
</dbReference>
<dbReference type="Pfam" id="PF08281">
    <property type="entry name" value="Sigma70_r4_2"/>
    <property type="match status" value="1"/>
</dbReference>
<proteinExistence type="predicted"/>
<dbReference type="SUPFAM" id="SSF88946">
    <property type="entry name" value="Sigma2 domain of RNA polymerase sigma factors"/>
    <property type="match status" value="1"/>
</dbReference>
<reference evidence="4 5" key="1">
    <citation type="submission" date="2017-08" db="EMBL/GenBank/DDBJ databases">
        <title>Infants hospitalized years apart are colonized by the same room-sourced microbial strains.</title>
        <authorList>
            <person name="Brooks B."/>
            <person name="Olm M.R."/>
            <person name="Firek B.A."/>
            <person name="Baker R."/>
            <person name="Thomas B.C."/>
            <person name="Morowitz M.J."/>
            <person name="Banfield J.F."/>
        </authorList>
    </citation>
    <scope>NUCLEOTIDE SEQUENCE [LARGE SCALE GENOMIC DNA]</scope>
    <source>
        <strain evidence="4">S2_012_000_R2_81</strain>
    </source>
</reference>
<dbReference type="PANTHER" id="PTHR47756">
    <property type="entry name" value="BLL6612 PROTEIN-RELATED"/>
    <property type="match status" value="1"/>
</dbReference>
<dbReference type="Proteomes" id="UP000249633">
    <property type="component" value="Unassembled WGS sequence"/>
</dbReference>
<dbReference type="SUPFAM" id="SSF88659">
    <property type="entry name" value="Sigma3 and sigma4 domains of RNA polymerase sigma factors"/>
    <property type="match status" value="1"/>
</dbReference>
<comment type="caution">
    <text evidence="4">The sequence shown here is derived from an EMBL/GenBank/DDBJ whole genome shotgun (WGS) entry which is preliminary data.</text>
</comment>
<dbReference type="Gene3D" id="1.25.40.10">
    <property type="entry name" value="Tetratricopeptide repeat domain"/>
    <property type="match status" value="1"/>
</dbReference>
<dbReference type="GO" id="GO:0003677">
    <property type="term" value="F:DNA binding"/>
    <property type="evidence" value="ECO:0007669"/>
    <property type="project" value="InterPro"/>
</dbReference>
<dbReference type="NCBIfam" id="TIGR02937">
    <property type="entry name" value="sigma70-ECF"/>
    <property type="match status" value="1"/>
</dbReference>
<dbReference type="InterPro" id="IPR014284">
    <property type="entry name" value="RNA_pol_sigma-70_dom"/>
</dbReference>
<dbReference type="InterPro" id="IPR011990">
    <property type="entry name" value="TPR-like_helical_dom_sf"/>
</dbReference>
<name>A0A2W5DM10_9BURK</name>
<evidence type="ECO:0000259" key="1">
    <source>
        <dbReference type="Pfam" id="PF04542"/>
    </source>
</evidence>
<dbReference type="EMBL" id="QFOD01000015">
    <property type="protein sequence ID" value="PZP30147.1"/>
    <property type="molecule type" value="Genomic_DNA"/>
</dbReference>
<organism evidence="4 5">
    <name type="scientific">Roseateles depolymerans</name>
    <dbReference type="NCBI Taxonomy" id="76731"/>
    <lineage>
        <taxon>Bacteria</taxon>
        <taxon>Pseudomonadati</taxon>
        <taxon>Pseudomonadota</taxon>
        <taxon>Betaproteobacteria</taxon>
        <taxon>Burkholderiales</taxon>
        <taxon>Sphaerotilaceae</taxon>
        <taxon>Roseateles</taxon>
    </lineage>
</organism>
<dbReference type="Pfam" id="PF04542">
    <property type="entry name" value="Sigma70_r2"/>
    <property type="match status" value="1"/>
</dbReference>
<dbReference type="InterPro" id="IPR007627">
    <property type="entry name" value="RNA_pol_sigma70_r2"/>
</dbReference>
<accession>A0A2W5DM10</accession>
<dbReference type="GO" id="GO:0006352">
    <property type="term" value="P:DNA-templated transcription initiation"/>
    <property type="evidence" value="ECO:0007669"/>
    <property type="project" value="InterPro"/>
</dbReference>
<dbReference type="PANTHER" id="PTHR47756:SF2">
    <property type="entry name" value="BLL6612 PROTEIN"/>
    <property type="match status" value="1"/>
</dbReference>
<evidence type="ECO:0000313" key="4">
    <source>
        <dbReference type="EMBL" id="PZP30147.1"/>
    </source>
</evidence>
<evidence type="ECO:0000259" key="2">
    <source>
        <dbReference type="Pfam" id="PF08281"/>
    </source>
</evidence>
<dbReference type="Gene3D" id="1.10.1740.10">
    <property type="match status" value="1"/>
</dbReference>
<dbReference type="InterPro" id="IPR046531">
    <property type="entry name" value="DUF6596"/>
</dbReference>
<dbReference type="Pfam" id="PF20239">
    <property type="entry name" value="DUF6596"/>
    <property type="match status" value="1"/>
</dbReference>
<dbReference type="InterPro" id="IPR013324">
    <property type="entry name" value="RNA_pol_sigma_r3/r4-like"/>
</dbReference>
<feature type="domain" description="DUF6596" evidence="3">
    <location>
        <begin position="192"/>
        <end position="292"/>
    </location>
</feature>
<gene>
    <name evidence="4" type="ORF">DI603_15410</name>
</gene>
<dbReference type="InterPro" id="IPR036388">
    <property type="entry name" value="WH-like_DNA-bd_sf"/>
</dbReference>